<evidence type="ECO:0000259" key="1">
    <source>
        <dbReference type="PROSITE" id="PS50206"/>
    </source>
</evidence>
<dbReference type="Proteomes" id="UP000184603">
    <property type="component" value="Unassembled WGS sequence"/>
</dbReference>
<sequence>MSAFKNSVVVVDIRPDSDVKTAHIDGATAISAEKLASMQEKFPSKKTAPVVIVAADDKAALEAFTTVRGWGYKNASILQGGVKGWQKAGFATIAGPAATDIVYVPKPIPGAMSAEDFKTILAQKADNTIIVDVRTEEEAETGTIAGAMNIPTDEIAERVGEIPKDKSIITYCSTGIRAEMAYIALKEKGYNAKFLNAKTDFADGKYTISEN</sequence>
<reference evidence="2 3" key="1">
    <citation type="submission" date="2016-12" db="EMBL/GenBank/DDBJ databases">
        <authorList>
            <person name="Song W.-J."/>
            <person name="Kurnit D.M."/>
        </authorList>
    </citation>
    <scope>NUCLEOTIDE SEQUENCE [LARGE SCALE GENOMIC DNA]</scope>
    <source>
        <strain evidence="2 3">DSM 18488</strain>
    </source>
</reference>
<dbReference type="PANTHER" id="PTHR43031">
    <property type="entry name" value="FAD-DEPENDENT OXIDOREDUCTASE"/>
    <property type="match status" value="1"/>
</dbReference>
<dbReference type="GO" id="GO:0016740">
    <property type="term" value="F:transferase activity"/>
    <property type="evidence" value="ECO:0007669"/>
    <property type="project" value="UniProtKB-KW"/>
</dbReference>
<dbReference type="Gene3D" id="3.40.250.10">
    <property type="entry name" value="Rhodanese-like domain"/>
    <property type="match status" value="2"/>
</dbReference>
<gene>
    <name evidence="2" type="ORF">SAMN02745220_01556</name>
</gene>
<protein>
    <submittedName>
        <fullName evidence="2">3-mercaptopyruvate sulfurtransferase SseA, contains two rhodanese domains</fullName>
    </submittedName>
</protein>
<dbReference type="InterPro" id="IPR001763">
    <property type="entry name" value="Rhodanese-like_dom"/>
</dbReference>
<dbReference type="EMBL" id="FRFE01000006">
    <property type="protein sequence ID" value="SHO46597.1"/>
    <property type="molecule type" value="Genomic_DNA"/>
</dbReference>
<evidence type="ECO:0000313" key="2">
    <source>
        <dbReference type="EMBL" id="SHO46597.1"/>
    </source>
</evidence>
<dbReference type="InterPro" id="IPR036873">
    <property type="entry name" value="Rhodanese-like_dom_sf"/>
</dbReference>
<feature type="domain" description="Rhodanese" evidence="1">
    <location>
        <begin position="124"/>
        <end position="198"/>
    </location>
</feature>
<name>A0A1M7Y3A8_9BACT</name>
<keyword evidence="2" id="KW-0670">Pyruvate</keyword>
<dbReference type="SUPFAM" id="SSF52821">
    <property type="entry name" value="Rhodanese/Cell cycle control phosphatase"/>
    <property type="match status" value="2"/>
</dbReference>
<dbReference type="STRING" id="1121416.SAMN02745220_01556"/>
<evidence type="ECO:0000313" key="3">
    <source>
        <dbReference type="Proteomes" id="UP000184603"/>
    </source>
</evidence>
<feature type="domain" description="Rhodanese" evidence="1">
    <location>
        <begin position="4"/>
        <end position="94"/>
    </location>
</feature>
<organism evidence="2 3">
    <name type="scientific">Desulfopila aestuarii DSM 18488</name>
    <dbReference type="NCBI Taxonomy" id="1121416"/>
    <lineage>
        <taxon>Bacteria</taxon>
        <taxon>Pseudomonadati</taxon>
        <taxon>Thermodesulfobacteriota</taxon>
        <taxon>Desulfobulbia</taxon>
        <taxon>Desulfobulbales</taxon>
        <taxon>Desulfocapsaceae</taxon>
        <taxon>Desulfopila</taxon>
    </lineage>
</organism>
<proteinExistence type="predicted"/>
<dbReference type="Pfam" id="PF00581">
    <property type="entry name" value="Rhodanese"/>
    <property type="match status" value="2"/>
</dbReference>
<dbReference type="SMART" id="SM00450">
    <property type="entry name" value="RHOD"/>
    <property type="match status" value="2"/>
</dbReference>
<keyword evidence="2" id="KW-0808">Transferase</keyword>
<accession>A0A1M7Y3A8</accession>
<dbReference type="PROSITE" id="PS50206">
    <property type="entry name" value="RHODANESE_3"/>
    <property type="match status" value="2"/>
</dbReference>
<dbReference type="PANTHER" id="PTHR43031:SF1">
    <property type="entry name" value="PYRIDINE NUCLEOTIDE-DISULPHIDE OXIDOREDUCTASE"/>
    <property type="match status" value="1"/>
</dbReference>
<keyword evidence="3" id="KW-1185">Reference proteome</keyword>
<dbReference type="OrthoDB" id="9807812at2"/>
<dbReference type="CDD" id="cd00158">
    <property type="entry name" value="RHOD"/>
    <property type="match status" value="1"/>
</dbReference>
<dbReference type="AlphaFoldDB" id="A0A1M7Y3A8"/>
<dbReference type="InterPro" id="IPR050229">
    <property type="entry name" value="GlpE_sulfurtransferase"/>
</dbReference>